<evidence type="ECO:0000256" key="4">
    <source>
        <dbReference type="ARBA" id="ARBA00022679"/>
    </source>
</evidence>
<dbReference type="PRINTS" id="PR00507">
    <property type="entry name" value="N12N6MTFRASE"/>
</dbReference>
<dbReference type="GO" id="GO:0005737">
    <property type="term" value="C:cytoplasm"/>
    <property type="evidence" value="ECO:0007669"/>
    <property type="project" value="UniProtKB-SubCell"/>
</dbReference>
<reference evidence="7 8" key="1">
    <citation type="submission" date="2017-04" db="EMBL/GenBank/DDBJ databases">
        <title>Novel microbial lineages endemic to geothermal iron-oxide mats fill important gaps in the evolutionary history of Archaea.</title>
        <authorList>
            <person name="Jay Z.J."/>
            <person name="Beam J.P."/>
            <person name="Dlakic M."/>
            <person name="Rusch D.B."/>
            <person name="Kozubal M.A."/>
            <person name="Inskeep W.P."/>
        </authorList>
    </citation>
    <scope>NUCLEOTIDE SEQUENCE [LARGE SCALE GENOMIC DNA]</scope>
    <source>
        <strain evidence="7">ECH_B_SAG-M15</strain>
    </source>
</reference>
<evidence type="ECO:0000256" key="2">
    <source>
        <dbReference type="ARBA" id="ARBA00022490"/>
    </source>
</evidence>
<evidence type="ECO:0000313" key="8">
    <source>
        <dbReference type="Proteomes" id="UP000240490"/>
    </source>
</evidence>
<dbReference type="PROSITE" id="PS01261">
    <property type="entry name" value="UPF0020"/>
    <property type="match status" value="1"/>
</dbReference>
<dbReference type="InterPro" id="IPR053943">
    <property type="entry name" value="RlmKL-like_Mtase_CS"/>
</dbReference>
<organism evidence="7 8">
    <name type="scientific">Candidatus Marsarchaeota G2 archaeon ECH_B_SAG-M15</name>
    <dbReference type="NCBI Taxonomy" id="1978162"/>
    <lineage>
        <taxon>Archaea</taxon>
        <taxon>Candidatus Marsarchaeota</taxon>
        <taxon>Candidatus Marsarchaeota group 2</taxon>
    </lineage>
</organism>
<dbReference type="InterPro" id="IPR000241">
    <property type="entry name" value="RlmKL-like_Mtase"/>
</dbReference>
<dbReference type="CDD" id="cd02440">
    <property type="entry name" value="AdoMet_MTases"/>
    <property type="match status" value="1"/>
</dbReference>
<evidence type="ECO:0000256" key="3">
    <source>
        <dbReference type="ARBA" id="ARBA00022603"/>
    </source>
</evidence>
<dbReference type="Gene3D" id="3.40.50.150">
    <property type="entry name" value="Vaccinia Virus protein VP39"/>
    <property type="match status" value="1"/>
</dbReference>
<evidence type="ECO:0000256" key="5">
    <source>
        <dbReference type="ARBA" id="ARBA00022694"/>
    </source>
</evidence>
<evidence type="ECO:0000313" key="7">
    <source>
        <dbReference type="EMBL" id="PSN92400.1"/>
    </source>
</evidence>
<dbReference type="GO" id="GO:0016423">
    <property type="term" value="F:tRNA (guanine) methyltransferase activity"/>
    <property type="evidence" value="ECO:0007669"/>
    <property type="project" value="TreeGrafter"/>
</dbReference>
<dbReference type="AlphaFoldDB" id="A0A2R6B1A3"/>
<evidence type="ECO:0000256" key="1">
    <source>
        <dbReference type="ARBA" id="ARBA00004496"/>
    </source>
</evidence>
<sequence>MTKRVYLLQFGDFKQLSKAEAYAFVNAEALKVVYEGFNYLIFESSRTVDPYFGSILRVAEYYSSIEGLTDLLSEDLSYTEKSIPWSVYVLDDNIAVAEKLRHKIESLIKQSNKKSIYVSSTSVFSEKGGVTLTKAIRKRLATDGYEFILARWGTELAVWRTIKYLDLRGFNERDLSRPYKNPLISMPPWLARVMINLASPSPGRKLLDPFCGTGTILIEAVDSGLDAYGVDLDPSNVNGARENLNWFQAKKGKTADSHVVLADSRRLTEHFPECYFDVAVTEPPFGPPLKETVSLSEAQAIADDLRDLYSSVFYSLSKVLKNSGIVVFTLPSWRLKTGGLYELRVEEILEKSGLKLNKYIGNTALPIRWSKSDNIIQRLINVASKSSP</sequence>
<dbReference type="EMBL" id="NEXJ01000024">
    <property type="protein sequence ID" value="PSN92400.1"/>
    <property type="molecule type" value="Genomic_DNA"/>
</dbReference>
<dbReference type="Proteomes" id="UP000240490">
    <property type="component" value="Unassembled WGS sequence"/>
</dbReference>
<dbReference type="Pfam" id="PF01170">
    <property type="entry name" value="UPF0020"/>
    <property type="match status" value="1"/>
</dbReference>
<name>A0A2R6B1A3_9ARCH</name>
<proteinExistence type="predicted"/>
<feature type="domain" description="Ribosomal RNA large subunit methyltransferase K/L-like methyltransferase" evidence="6">
    <location>
        <begin position="186"/>
        <end position="329"/>
    </location>
</feature>
<gene>
    <name evidence="7" type="ORF">B9Q08_01475</name>
</gene>
<dbReference type="InterPro" id="IPR029063">
    <property type="entry name" value="SAM-dependent_MTases_sf"/>
</dbReference>
<keyword evidence="4" id="KW-0808">Transferase</keyword>
<protein>
    <recommendedName>
        <fullName evidence="6">Ribosomal RNA large subunit methyltransferase K/L-like methyltransferase domain-containing protein</fullName>
    </recommendedName>
</protein>
<keyword evidence="5" id="KW-0819">tRNA processing</keyword>
<comment type="caution">
    <text evidence="7">The sequence shown here is derived from an EMBL/GenBank/DDBJ whole genome shotgun (WGS) entry which is preliminary data.</text>
</comment>
<evidence type="ECO:0000259" key="6">
    <source>
        <dbReference type="Pfam" id="PF01170"/>
    </source>
</evidence>
<dbReference type="PANTHER" id="PTHR14911:SF13">
    <property type="entry name" value="TRNA (GUANINE(6)-N2)-METHYLTRANSFERASE THUMP3"/>
    <property type="match status" value="1"/>
</dbReference>
<keyword evidence="2" id="KW-0963">Cytoplasm</keyword>
<dbReference type="GO" id="GO:0030488">
    <property type="term" value="P:tRNA methylation"/>
    <property type="evidence" value="ECO:0007669"/>
    <property type="project" value="TreeGrafter"/>
</dbReference>
<comment type="subcellular location">
    <subcellularLocation>
        <location evidence="1">Cytoplasm</location>
    </subcellularLocation>
</comment>
<accession>A0A2R6B1A3</accession>
<dbReference type="SUPFAM" id="SSF53335">
    <property type="entry name" value="S-adenosyl-L-methionine-dependent methyltransferases"/>
    <property type="match status" value="1"/>
</dbReference>
<keyword evidence="3" id="KW-0489">Methyltransferase</keyword>
<dbReference type="PANTHER" id="PTHR14911">
    <property type="entry name" value="THUMP DOMAIN-CONTAINING"/>
    <property type="match status" value="1"/>
</dbReference>